<dbReference type="InterPro" id="IPR043795">
    <property type="entry name" value="N-alpha-Ac-DABA-like"/>
</dbReference>
<comment type="cofactor">
    <cofactor evidence="1">
        <name>Zn(2+)</name>
        <dbReference type="ChEBI" id="CHEBI:29105"/>
    </cofactor>
</comment>
<comment type="caution">
    <text evidence="6">The sequence shown here is derived from an EMBL/GenBank/DDBJ whole genome shotgun (WGS) entry which is preliminary data.</text>
</comment>
<dbReference type="PANTHER" id="PTHR37326:SF1">
    <property type="entry name" value="BLL3975 PROTEIN"/>
    <property type="match status" value="1"/>
</dbReference>
<evidence type="ECO:0000259" key="5">
    <source>
        <dbReference type="Pfam" id="PF24827"/>
    </source>
</evidence>
<keyword evidence="2" id="KW-0479">Metal-binding</keyword>
<dbReference type="GO" id="GO:0016788">
    <property type="term" value="F:hydrolase activity, acting on ester bonds"/>
    <property type="evidence" value="ECO:0007669"/>
    <property type="project" value="InterPro"/>
</dbReference>
<keyword evidence="3" id="KW-0378">Hydrolase</keyword>
<dbReference type="PIRSF" id="PIRSF039012">
    <property type="entry name" value="ASP"/>
    <property type="match status" value="1"/>
</dbReference>
<name>A0A2P8A0J0_9PEZI</name>
<keyword evidence="4" id="KW-0862">Zinc</keyword>
<feature type="domain" description="Succinylglutamate desuccinylase/Aspartoacylase catalytic" evidence="5">
    <location>
        <begin position="78"/>
        <end position="269"/>
    </location>
</feature>
<evidence type="ECO:0000313" key="6">
    <source>
        <dbReference type="EMBL" id="PSK53983.1"/>
    </source>
</evidence>
<dbReference type="EMBL" id="NHZQ01000087">
    <property type="protein sequence ID" value="PSK53983.1"/>
    <property type="molecule type" value="Genomic_DNA"/>
</dbReference>
<sequence>MKASSFITAAAGLAPANAQNFTGDIVQGNRVITQLNLPDVPSNAVTRYWLEVPELAGGLRYYVPVVVARGPPESLENGQTLSLSSTIHGDELNGVRIAQRVIGLLEDGVDQLNGTVIVIPTINRVGISLASRYYRTSASSGTWTDMNRLLPGSPASSGASAPSALVNTIWSNVWSNATIIDQAIDLHTVSTGSDGPLWCYADFRLPGVERLAKLTGADVIKIDPGEPGSVETTFIGAGVPAITLEIGAPRQWRQALIQRSVDFVSRVLADMGILPEGDVGEADLSETFIGTTFGGPSATAGGFVETLVEVLDDVEEDQEIARIYNVFGDVVQSVRADATARVLSLITDPAVEQGRGIATLIYNATAEGNGTGAAGAARAGARSAKLNPRYL</sequence>
<dbReference type="AlphaFoldDB" id="A0A2P8A0J0"/>
<dbReference type="InterPro" id="IPR055438">
    <property type="entry name" value="AstE_AspA_cat"/>
</dbReference>
<dbReference type="GO" id="GO:0046872">
    <property type="term" value="F:metal ion binding"/>
    <property type="evidence" value="ECO:0007669"/>
    <property type="project" value="UniProtKB-KW"/>
</dbReference>
<reference evidence="6 7" key="1">
    <citation type="submission" date="2017-05" db="EMBL/GenBank/DDBJ databases">
        <title>Draft genome sequence of Elsinoe australis.</title>
        <authorList>
            <person name="Cheng Q."/>
        </authorList>
    </citation>
    <scope>NUCLEOTIDE SEQUENCE [LARGE SCALE GENOMIC DNA]</scope>
    <source>
        <strain evidence="6 7">NL1</strain>
    </source>
</reference>
<protein>
    <recommendedName>
        <fullName evidence="5">Succinylglutamate desuccinylase/Aspartoacylase catalytic domain-containing protein</fullName>
    </recommendedName>
</protein>
<dbReference type="Pfam" id="PF24827">
    <property type="entry name" value="AstE_AspA_cat"/>
    <property type="match status" value="1"/>
</dbReference>
<dbReference type="SUPFAM" id="SSF53187">
    <property type="entry name" value="Zn-dependent exopeptidases"/>
    <property type="match status" value="1"/>
</dbReference>
<evidence type="ECO:0000256" key="4">
    <source>
        <dbReference type="ARBA" id="ARBA00022833"/>
    </source>
</evidence>
<dbReference type="OrthoDB" id="5588846at2759"/>
<dbReference type="PANTHER" id="PTHR37326">
    <property type="entry name" value="BLL3975 PROTEIN"/>
    <property type="match status" value="1"/>
</dbReference>
<gene>
    <name evidence="6" type="ORF">B9Z65_7789</name>
</gene>
<dbReference type="Gene3D" id="3.40.630.10">
    <property type="entry name" value="Zn peptidases"/>
    <property type="match status" value="1"/>
</dbReference>
<evidence type="ECO:0000256" key="2">
    <source>
        <dbReference type="ARBA" id="ARBA00022723"/>
    </source>
</evidence>
<proteinExistence type="predicted"/>
<organism evidence="6 7">
    <name type="scientific">Elsinoe australis</name>
    <dbReference type="NCBI Taxonomy" id="40998"/>
    <lineage>
        <taxon>Eukaryota</taxon>
        <taxon>Fungi</taxon>
        <taxon>Dikarya</taxon>
        <taxon>Ascomycota</taxon>
        <taxon>Pezizomycotina</taxon>
        <taxon>Dothideomycetes</taxon>
        <taxon>Dothideomycetidae</taxon>
        <taxon>Myriangiales</taxon>
        <taxon>Elsinoaceae</taxon>
        <taxon>Elsinoe</taxon>
    </lineage>
</organism>
<keyword evidence="7" id="KW-1185">Reference proteome</keyword>
<accession>A0A2P8A0J0</accession>
<evidence type="ECO:0000313" key="7">
    <source>
        <dbReference type="Proteomes" id="UP000243723"/>
    </source>
</evidence>
<dbReference type="GO" id="GO:0016811">
    <property type="term" value="F:hydrolase activity, acting on carbon-nitrogen (but not peptide) bonds, in linear amides"/>
    <property type="evidence" value="ECO:0007669"/>
    <property type="project" value="InterPro"/>
</dbReference>
<dbReference type="Proteomes" id="UP000243723">
    <property type="component" value="Unassembled WGS sequence"/>
</dbReference>
<dbReference type="InterPro" id="IPR053138">
    <property type="entry name" value="N-alpha-Ac-DABA_deacetylase"/>
</dbReference>
<evidence type="ECO:0000256" key="1">
    <source>
        <dbReference type="ARBA" id="ARBA00001947"/>
    </source>
</evidence>
<evidence type="ECO:0000256" key="3">
    <source>
        <dbReference type="ARBA" id="ARBA00022801"/>
    </source>
</evidence>